<dbReference type="AlphaFoldDB" id="A0A1G7X1B4"/>
<name>A0A1G7X1B4_9FLAO</name>
<dbReference type="RefSeq" id="WP_093367956.1">
    <property type="nucleotide sequence ID" value="NZ_FNCW01000007.1"/>
</dbReference>
<dbReference type="Proteomes" id="UP000199296">
    <property type="component" value="Unassembled WGS sequence"/>
</dbReference>
<evidence type="ECO:0000313" key="2">
    <source>
        <dbReference type="Proteomes" id="UP000199296"/>
    </source>
</evidence>
<keyword evidence="2" id="KW-1185">Reference proteome</keyword>
<accession>A0A1G7X1B4</accession>
<dbReference type="EMBL" id="FNCW01000007">
    <property type="protein sequence ID" value="SDG77984.1"/>
    <property type="molecule type" value="Genomic_DNA"/>
</dbReference>
<protein>
    <submittedName>
        <fullName evidence="1">Uncharacterized protein</fullName>
    </submittedName>
</protein>
<proteinExistence type="predicted"/>
<reference evidence="1 2" key="1">
    <citation type="submission" date="2016-10" db="EMBL/GenBank/DDBJ databases">
        <authorList>
            <person name="de Groot N.N."/>
        </authorList>
    </citation>
    <scope>NUCLEOTIDE SEQUENCE [LARGE SCALE GENOMIC DNA]</scope>
    <source>
        <strain evidence="1 2">DSM 19803</strain>
    </source>
</reference>
<evidence type="ECO:0000313" key="1">
    <source>
        <dbReference type="EMBL" id="SDG77984.1"/>
    </source>
</evidence>
<sequence>MANTLFTSATLALELHKKHIYIIKCYQDKVPNGTKQHKTNAKILPENPKKTRRAEQSFQLLPLRHRQFFLVVIGIFKKSPVRDRIRVAKNNQEIQRASRYEI</sequence>
<organism evidence="1 2">
    <name type="scientific">Psychroflexus sediminis</name>
    <dbReference type="NCBI Taxonomy" id="470826"/>
    <lineage>
        <taxon>Bacteria</taxon>
        <taxon>Pseudomonadati</taxon>
        <taxon>Bacteroidota</taxon>
        <taxon>Flavobacteriia</taxon>
        <taxon>Flavobacteriales</taxon>
        <taxon>Flavobacteriaceae</taxon>
        <taxon>Psychroflexus</taxon>
    </lineage>
</organism>
<gene>
    <name evidence="1" type="ORF">SAMN04488027_10723</name>
</gene>